<keyword evidence="2" id="KW-0238">DNA-binding</keyword>
<dbReference type="PROSITE" id="PS50043">
    <property type="entry name" value="HTH_LUXR_2"/>
    <property type="match status" value="1"/>
</dbReference>
<dbReference type="SMART" id="SM00448">
    <property type="entry name" value="REC"/>
    <property type="match status" value="1"/>
</dbReference>
<dbReference type="Pfam" id="PF00072">
    <property type="entry name" value="Response_reg"/>
    <property type="match status" value="1"/>
</dbReference>
<dbReference type="PRINTS" id="PR00038">
    <property type="entry name" value="HTHLUXR"/>
</dbReference>
<evidence type="ECO:0000313" key="7">
    <source>
        <dbReference type="Proteomes" id="UP001589774"/>
    </source>
</evidence>
<gene>
    <name evidence="6" type="ORF">ACFFI0_20385</name>
</gene>
<feature type="domain" description="Response regulatory" evidence="5">
    <location>
        <begin position="2"/>
        <end position="118"/>
    </location>
</feature>
<dbReference type="Pfam" id="PF00196">
    <property type="entry name" value="GerE"/>
    <property type="match status" value="1"/>
</dbReference>
<dbReference type="SMART" id="SM00421">
    <property type="entry name" value="HTH_LUXR"/>
    <property type="match status" value="1"/>
</dbReference>
<dbReference type="InterPro" id="IPR039420">
    <property type="entry name" value="WalR-like"/>
</dbReference>
<reference evidence="6 7" key="1">
    <citation type="submission" date="2024-09" db="EMBL/GenBank/DDBJ databases">
        <authorList>
            <person name="Sun Q."/>
            <person name="Mori K."/>
        </authorList>
    </citation>
    <scope>NUCLEOTIDE SEQUENCE [LARGE SCALE GENOMIC DNA]</scope>
    <source>
        <strain evidence="6 7">CCM 7765</strain>
    </source>
</reference>
<dbReference type="InterPro" id="IPR000792">
    <property type="entry name" value="Tscrpt_reg_LuxR_C"/>
</dbReference>
<dbReference type="Proteomes" id="UP001589774">
    <property type="component" value="Unassembled WGS sequence"/>
</dbReference>
<dbReference type="EMBL" id="JBHLWO010000002">
    <property type="protein sequence ID" value="MFC0320695.1"/>
    <property type="molecule type" value="Genomic_DNA"/>
</dbReference>
<dbReference type="PANTHER" id="PTHR43214">
    <property type="entry name" value="TWO-COMPONENT RESPONSE REGULATOR"/>
    <property type="match status" value="1"/>
</dbReference>
<feature type="domain" description="HTH luxR-type" evidence="4">
    <location>
        <begin position="147"/>
        <end position="212"/>
    </location>
</feature>
<keyword evidence="7" id="KW-1185">Reference proteome</keyword>
<dbReference type="InterPro" id="IPR011006">
    <property type="entry name" value="CheY-like_superfamily"/>
</dbReference>
<feature type="modified residue" description="4-aspartylphosphate" evidence="3">
    <location>
        <position position="53"/>
    </location>
</feature>
<keyword evidence="1 3" id="KW-0597">Phosphoprotein</keyword>
<evidence type="ECO:0000313" key="6">
    <source>
        <dbReference type="EMBL" id="MFC0320695.1"/>
    </source>
</evidence>
<dbReference type="RefSeq" id="WP_377477593.1">
    <property type="nucleotide sequence ID" value="NZ_JBHLWO010000002.1"/>
</dbReference>
<protein>
    <submittedName>
        <fullName evidence="6">Response regulator</fullName>
    </submittedName>
</protein>
<sequence length="214" mass="24175">MKIAIFDEHEDSIAAIETLLKSEGSFDVVGRFYNTNACVQKVLTCDADVVLIDIASSGRMGIAAIKELRSKLPYLKIVVQTALEDGECVFKCIKAGAVGYVLKKNAKQWLISTIKDLQHDGAPMAPIIAKKLFNFIYRKCDERRSVKINRDYQLTLREKTILNYLVRGLSYKMIGHELGISYETIRSHMKKVYRKLEVSSLTEVVAKAIKQEIV</sequence>
<evidence type="ECO:0000256" key="2">
    <source>
        <dbReference type="ARBA" id="ARBA00023125"/>
    </source>
</evidence>
<dbReference type="CDD" id="cd06170">
    <property type="entry name" value="LuxR_C_like"/>
    <property type="match status" value="1"/>
</dbReference>
<proteinExistence type="predicted"/>
<dbReference type="SUPFAM" id="SSF52172">
    <property type="entry name" value="CheY-like"/>
    <property type="match status" value="1"/>
</dbReference>
<evidence type="ECO:0000259" key="5">
    <source>
        <dbReference type="PROSITE" id="PS50110"/>
    </source>
</evidence>
<evidence type="ECO:0000256" key="3">
    <source>
        <dbReference type="PROSITE-ProRule" id="PRU00169"/>
    </source>
</evidence>
<evidence type="ECO:0000256" key="1">
    <source>
        <dbReference type="ARBA" id="ARBA00022553"/>
    </source>
</evidence>
<dbReference type="SUPFAM" id="SSF46894">
    <property type="entry name" value="C-terminal effector domain of the bipartite response regulators"/>
    <property type="match status" value="1"/>
</dbReference>
<comment type="caution">
    <text evidence="6">The sequence shown here is derived from an EMBL/GenBank/DDBJ whole genome shotgun (WGS) entry which is preliminary data.</text>
</comment>
<evidence type="ECO:0000259" key="4">
    <source>
        <dbReference type="PROSITE" id="PS50043"/>
    </source>
</evidence>
<dbReference type="CDD" id="cd17535">
    <property type="entry name" value="REC_NarL-like"/>
    <property type="match status" value="1"/>
</dbReference>
<organism evidence="6 7">
    <name type="scientific">Olivibacter oleidegradans</name>
    <dbReference type="NCBI Taxonomy" id="760123"/>
    <lineage>
        <taxon>Bacteria</taxon>
        <taxon>Pseudomonadati</taxon>
        <taxon>Bacteroidota</taxon>
        <taxon>Sphingobacteriia</taxon>
        <taxon>Sphingobacteriales</taxon>
        <taxon>Sphingobacteriaceae</taxon>
        <taxon>Olivibacter</taxon>
    </lineage>
</organism>
<accession>A0ABV6HRI3</accession>
<dbReference type="InterPro" id="IPR058245">
    <property type="entry name" value="NreC/VraR/RcsB-like_REC"/>
</dbReference>
<dbReference type="PROSITE" id="PS50110">
    <property type="entry name" value="RESPONSE_REGULATORY"/>
    <property type="match status" value="1"/>
</dbReference>
<dbReference type="Gene3D" id="3.40.50.2300">
    <property type="match status" value="1"/>
</dbReference>
<dbReference type="InterPro" id="IPR001789">
    <property type="entry name" value="Sig_transdc_resp-reg_receiver"/>
</dbReference>
<dbReference type="PANTHER" id="PTHR43214:SF43">
    <property type="entry name" value="TWO-COMPONENT RESPONSE REGULATOR"/>
    <property type="match status" value="1"/>
</dbReference>
<name>A0ABV6HRI3_9SPHI</name>
<dbReference type="InterPro" id="IPR016032">
    <property type="entry name" value="Sig_transdc_resp-reg_C-effctor"/>
</dbReference>